<evidence type="ECO:0000259" key="3">
    <source>
        <dbReference type="Pfam" id="PF24802"/>
    </source>
</evidence>
<feature type="region of interest" description="Disordered" evidence="1">
    <location>
        <begin position="274"/>
        <end position="296"/>
    </location>
</feature>
<feature type="transmembrane region" description="Helical" evidence="2">
    <location>
        <begin position="164"/>
        <end position="183"/>
    </location>
</feature>
<feature type="compositionally biased region" description="Polar residues" evidence="1">
    <location>
        <begin position="274"/>
        <end position="284"/>
    </location>
</feature>
<dbReference type="Proteomes" id="UP000698800">
    <property type="component" value="Unassembled WGS sequence"/>
</dbReference>
<protein>
    <recommendedName>
        <fullName evidence="3">DUF7703 domain-containing protein</fullName>
    </recommendedName>
</protein>
<proteinExistence type="predicted"/>
<dbReference type="InterPro" id="IPR056120">
    <property type="entry name" value="DUF7703"/>
</dbReference>
<comment type="caution">
    <text evidence="4">The sequence shown here is derived from an EMBL/GenBank/DDBJ whole genome shotgun (WGS) entry which is preliminary data.</text>
</comment>
<feature type="transmembrane region" description="Helical" evidence="2">
    <location>
        <begin position="117"/>
        <end position="144"/>
    </location>
</feature>
<evidence type="ECO:0000313" key="5">
    <source>
        <dbReference type="Proteomes" id="UP000698800"/>
    </source>
</evidence>
<accession>A0A9P8I3X8</accession>
<evidence type="ECO:0000256" key="2">
    <source>
        <dbReference type="SAM" id="Phobius"/>
    </source>
</evidence>
<reference evidence="4" key="1">
    <citation type="submission" date="2021-03" db="EMBL/GenBank/DDBJ databases">
        <title>Comparative genomics and phylogenomic investigation of the class Geoglossomycetes provide insights into ecological specialization and systematics.</title>
        <authorList>
            <person name="Melie T."/>
            <person name="Pirro S."/>
            <person name="Miller A.N."/>
            <person name="Quandt A."/>
        </authorList>
    </citation>
    <scope>NUCLEOTIDE SEQUENCE</scope>
    <source>
        <strain evidence="4">GBOQ0MN5Z8</strain>
    </source>
</reference>
<keyword evidence="5" id="KW-1185">Reference proteome</keyword>
<evidence type="ECO:0000256" key="1">
    <source>
        <dbReference type="SAM" id="MobiDB-lite"/>
    </source>
</evidence>
<keyword evidence="2" id="KW-0472">Membrane</keyword>
<feature type="transmembrane region" description="Helical" evidence="2">
    <location>
        <begin position="204"/>
        <end position="225"/>
    </location>
</feature>
<keyword evidence="2" id="KW-1133">Transmembrane helix</keyword>
<dbReference type="PANTHER" id="PTHR37013:SF4">
    <property type="entry name" value="INTEGRAL MEMBRANE PROTEIN"/>
    <property type="match status" value="1"/>
</dbReference>
<feature type="domain" description="DUF7703" evidence="3">
    <location>
        <begin position="17"/>
        <end position="260"/>
    </location>
</feature>
<dbReference type="AlphaFoldDB" id="A0A9P8I3X8"/>
<gene>
    <name evidence="4" type="ORF">FGG08_007158</name>
</gene>
<dbReference type="OrthoDB" id="405906at2759"/>
<dbReference type="PANTHER" id="PTHR37013">
    <property type="entry name" value="INTEGRAL MEMBRANE PROTEIN (AFU_ORTHOLOGUE AFUA_1G05950)-RELATED"/>
    <property type="match status" value="1"/>
</dbReference>
<organism evidence="4 5">
    <name type="scientific">Glutinoglossum americanum</name>
    <dbReference type="NCBI Taxonomy" id="1670608"/>
    <lineage>
        <taxon>Eukaryota</taxon>
        <taxon>Fungi</taxon>
        <taxon>Dikarya</taxon>
        <taxon>Ascomycota</taxon>
        <taxon>Pezizomycotina</taxon>
        <taxon>Geoglossomycetes</taxon>
        <taxon>Geoglossales</taxon>
        <taxon>Geoglossaceae</taxon>
        <taxon>Glutinoglossum</taxon>
    </lineage>
</organism>
<evidence type="ECO:0000313" key="4">
    <source>
        <dbReference type="EMBL" id="KAH0535947.1"/>
    </source>
</evidence>
<keyword evidence="2" id="KW-0812">Transmembrane</keyword>
<sequence length="334" mass="37891">MKTQDGGVVLSSAFPTYMTECALMTIAFYNVIELHFLLFSTFKRWRGLYFWSVFAAMWGVAINGLGVVMKTFKLNDASPAHVMLVVVALILGWYLMVTGQALVLYSRLHMVVYNPSVIRGVLFMIIFTVLVCHIPITIIVFLMFARPGVSSYADVYKIYEPLQLTIFSLQEITISGIYIYFALMTLRPIQSIRGQKARLTFWRLIYVNIFVIALDIILVSIQYAGYDEVQHFYKVAVYSVKLKMEFVVLNQLLEVTRNRTEDWSNYQHNSQPIVDVDSTGTTKNRNARDLGDPHTTLTGTDHIPLSKIRSGGVFKTTEEVTEYSGPPGSVEGEK</sequence>
<feature type="transmembrane region" description="Helical" evidence="2">
    <location>
        <begin position="17"/>
        <end position="36"/>
    </location>
</feature>
<dbReference type="EMBL" id="JAGHQL010000253">
    <property type="protein sequence ID" value="KAH0535947.1"/>
    <property type="molecule type" value="Genomic_DNA"/>
</dbReference>
<feature type="transmembrane region" description="Helical" evidence="2">
    <location>
        <begin position="81"/>
        <end position="105"/>
    </location>
</feature>
<dbReference type="Pfam" id="PF24802">
    <property type="entry name" value="DUF7703"/>
    <property type="match status" value="1"/>
</dbReference>
<feature type="transmembrane region" description="Helical" evidence="2">
    <location>
        <begin position="48"/>
        <end position="69"/>
    </location>
</feature>
<name>A0A9P8I3X8_9PEZI</name>